<sequence length="161" mass="18496">SKLWTVEEAQKVYQTVVPYADVVFASPFDFRVIMQMGDEFDDDNLMYEAIKKFNFRHIFGKTRKIFSSTENSMRAYVYTKDHKDVTDEISFQIFDRIGAGDAFASGAIHGLITRPDDPLFAAKFGLVNSILKQTIFGDVSTFTEEEILEYMETQGKTEVKR</sequence>
<evidence type="ECO:0000313" key="7">
    <source>
        <dbReference type="EMBL" id="MBO8414413.1"/>
    </source>
</evidence>
<dbReference type="InterPro" id="IPR029056">
    <property type="entry name" value="Ribokinase-like"/>
</dbReference>
<dbReference type="PANTHER" id="PTHR43085:SF1">
    <property type="entry name" value="PSEUDOURIDINE KINASE-RELATED"/>
    <property type="match status" value="1"/>
</dbReference>
<evidence type="ECO:0000256" key="3">
    <source>
        <dbReference type="ARBA" id="ARBA00022741"/>
    </source>
</evidence>
<evidence type="ECO:0000259" key="6">
    <source>
        <dbReference type="Pfam" id="PF00294"/>
    </source>
</evidence>
<dbReference type="Gene3D" id="3.40.1190.20">
    <property type="match status" value="1"/>
</dbReference>
<evidence type="ECO:0000313" key="8">
    <source>
        <dbReference type="Proteomes" id="UP000823629"/>
    </source>
</evidence>
<accession>A0A9D9GR85</accession>
<comment type="caution">
    <text evidence="7">The sequence shown here is derived from an EMBL/GenBank/DDBJ whole genome shotgun (WGS) entry which is preliminary data.</text>
</comment>
<feature type="non-terminal residue" evidence="7">
    <location>
        <position position="1"/>
    </location>
</feature>
<dbReference type="GO" id="GO:0016301">
    <property type="term" value="F:kinase activity"/>
    <property type="evidence" value="ECO:0007669"/>
    <property type="project" value="UniProtKB-KW"/>
</dbReference>
<keyword evidence="4" id="KW-0418">Kinase</keyword>
<name>A0A9D9GR85_9BACL</name>
<evidence type="ECO:0000256" key="5">
    <source>
        <dbReference type="ARBA" id="ARBA00022840"/>
    </source>
</evidence>
<feature type="domain" description="Carbohydrate kinase PfkB" evidence="6">
    <location>
        <begin position="9"/>
        <end position="113"/>
    </location>
</feature>
<gene>
    <name evidence="7" type="ORF">IAC78_02925</name>
</gene>
<dbReference type="InterPro" id="IPR050306">
    <property type="entry name" value="PfkB_Carbo_kinase"/>
</dbReference>
<dbReference type="InterPro" id="IPR011611">
    <property type="entry name" value="PfkB_dom"/>
</dbReference>
<evidence type="ECO:0000256" key="1">
    <source>
        <dbReference type="ARBA" id="ARBA00010688"/>
    </source>
</evidence>
<dbReference type="Proteomes" id="UP000823629">
    <property type="component" value="Unassembled WGS sequence"/>
</dbReference>
<dbReference type="SUPFAM" id="SSF53613">
    <property type="entry name" value="Ribokinase-like"/>
    <property type="match status" value="1"/>
</dbReference>
<dbReference type="Pfam" id="PF00294">
    <property type="entry name" value="PfkB"/>
    <property type="match status" value="1"/>
</dbReference>
<dbReference type="AlphaFoldDB" id="A0A9D9GR85"/>
<proteinExistence type="inferred from homology"/>
<comment type="similarity">
    <text evidence="1">Belongs to the carbohydrate kinase PfkB family.</text>
</comment>
<organism evidence="7 8">
    <name type="scientific">Candidatus Scatoplasma merdavium</name>
    <dbReference type="NCBI Taxonomy" id="2840932"/>
    <lineage>
        <taxon>Bacteria</taxon>
        <taxon>Bacillati</taxon>
        <taxon>Bacillota</taxon>
        <taxon>Bacilli</taxon>
        <taxon>Bacillales</taxon>
        <taxon>Candidatus Scatoplasma</taxon>
    </lineage>
</organism>
<keyword evidence="5" id="KW-0067">ATP-binding</keyword>
<evidence type="ECO:0000256" key="2">
    <source>
        <dbReference type="ARBA" id="ARBA00022679"/>
    </source>
</evidence>
<keyword evidence="3" id="KW-0547">Nucleotide-binding</keyword>
<dbReference type="EMBL" id="JADING010000083">
    <property type="protein sequence ID" value="MBO8414413.1"/>
    <property type="molecule type" value="Genomic_DNA"/>
</dbReference>
<reference evidence="7" key="1">
    <citation type="submission" date="2020-10" db="EMBL/GenBank/DDBJ databases">
        <authorList>
            <person name="Gilroy R."/>
        </authorList>
    </citation>
    <scope>NUCLEOTIDE SEQUENCE</scope>
    <source>
        <strain evidence="7">1748</strain>
    </source>
</reference>
<keyword evidence="2" id="KW-0808">Transferase</keyword>
<reference evidence="7" key="2">
    <citation type="journal article" date="2021" name="PeerJ">
        <title>Extensive microbial diversity within the chicken gut microbiome revealed by metagenomics and culture.</title>
        <authorList>
            <person name="Gilroy R."/>
            <person name="Ravi A."/>
            <person name="Getino M."/>
            <person name="Pursley I."/>
            <person name="Horton D.L."/>
            <person name="Alikhan N.F."/>
            <person name="Baker D."/>
            <person name="Gharbi K."/>
            <person name="Hall N."/>
            <person name="Watson M."/>
            <person name="Adriaenssens E.M."/>
            <person name="Foster-Nyarko E."/>
            <person name="Jarju S."/>
            <person name="Secka A."/>
            <person name="Antonio M."/>
            <person name="Oren A."/>
            <person name="Chaudhuri R.R."/>
            <person name="La Ragione R."/>
            <person name="Hildebrand F."/>
            <person name="Pallen M.J."/>
        </authorList>
    </citation>
    <scope>NUCLEOTIDE SEQUENCE</scope>
    <source>
        <strain evidence="7">1748</strain>
    </source>
</reference>
<dbReference type="PANTHER" id="PTHR43085">
    <property type="entry name" value="HEXOKINASE FAMILY MEMBER"/>
    <property type="match status" value="1"/>
</dbReference>
<dbReference type="GO" id="GO:0005524">
    <property type="term" value="F:ATP binding"/>
    <property type="evidence" value="ECO:0007669"/>
    <property type="project" value="UniProtKB-KW"/>
</dbReference>
<protein>
    <recommendedName>
        <fullName evidence="6">Carbohydrate kinase PfkB domain-containing protein</fullName>
    </recommendedName>
</protein>
<evidence type="ECO:0000256" key="4">
    <source>
        <dbReference type="ARBA" id="ARBA00022777"/>
    </source>
</evidence>